<keyword evidence="9" id="KW-0223">Dioxygenase</keyword>
<evidence type="ECO:0000256" key="11">
    <source>
        <dbReference type="ARBA" id="ARBA00023004"/>
    </source>
</evidence>
<dbReference type="InterPro" id="IPR059068">
    <property type="entry name" value="TPR_P4H"/>
</dbReference>
<feature type="domain" description="Fe2OG dioxygenase" evidence="13">
    <location>
        <begin position="413"/>
        <end position="520"/>
    </location>
</feature>
<protein>
    <recommendedName>
        <fullName evidence="5">procollagen-proline 4-dioxygenase</fullName>
        <ecNumber evidence="5">1.14.11.2</ecNumber>
    </recommendedName>
</protein>
<evidence type="ECO:0000259" key="13">
    <source>
        <dbReference type="PROSITE" id="PS51471"/>
    </source>
</evidence>
<keyword evidence="10" id="KW-0560">Oxidoreductase</keyword>
<dbReference type="SUPFAM" id="SSF48452">
    <property type="entry name" value="TPR-like"/>
    <property type="match status" value="1"/>
</dbReference>
<dbReference type="RefSeq" id="XP_031552959.1">
    <property type="nucleotide sequence ID" value="XM_031697099.1"/>
</dbReference>
<evidence type="ECO:0000256" key="9">
    <source>
        <dbReference type="ARBA" id="ARBA00022964"/>
    </source>
</evidence>
<dbReference type="GO" id="GO:0004656">
    <property type="term" value="F:procollagen-proline 4-dioxygenase activity"/>
    <property type="evidence" value="ECO:0007669"/>
    <property type="project" value="UniProtKB-EC"/>
</dbReference>
<dbReference type="Proteomes" id="UP000515163">
    <property type="component" value="Unplaced"/>
</dbReference>
<comment type="subcellular location">
    <subcellularLocation>
        <location evidence="3">Endoplasmic reticulum lumen</location>
    </subcellularLocation>
</comment>
<evidence type="ECO:0000256" key="6">
    <source>
        <dbReference type="ARBA" id="ARBA00022723"/>
    </source>
</evidence>
<sequence length="535" mass="61960">MGRKLVQILVVFGVIPIVISEVYTALTHMKGLIRMEKTLTRELEHFLASHPKAPAEFHRLAIEVKTQTSDIKNDLERFLGHPLNAFLLIRRYRKQWKELEEYLRKNDDESDLFQILEAFSTGFPTDEDVLGCVRAIMRIQEVYRISAKQIADGKLSNKTVTPQLNAEHCFEIGFAYYQWENYAQAYGWLIEGMTRLEKPFEYNGPLRRVQVLEFLSWTEYMTDRLIDALKHALELLQLDPENDYAGRNIEFLTNEVQKANEKGGPYVRQEAFFKKPRKKKEEYMKVYERLCRGISLKSQAQLGRLKCYYETKLHPMLKLRPLKVEMINEDPYIVMLRDVMYDHEIEYIKKTAAPLLNRATVTNSETGDLEFADYRVSKSGWLEDFTHDNDEGILKRINRRTSIITGLKTDNTSAEALQIVNYGTAGHYEPHFDHATEPYSAIMRLGMGNRIATLLFYMSDVESGGSTVFIETEAIARPSKGDAVFWYNLRKSGEGDSLTQHAGCPVVVGSKWVCNKWIHEMGQEFRRPCDLTIDE</sequence>
<dbReference type="InterPro" id="IPR006620">
    <property type="entry name" value="Pro_4_hyd_alph"/>
</dbReference>
<dbReference type="GO" id="GO:0005788">
    <property type="term" value="C:endoplasmic reticulum lumen"/>
    <property type="evidence" value="ECO:0007669"/>
    <property type="project" value="UniProtKB-SubCell"/>
</dbReference>
<dbReference type="SMART" id="SM00702">
    <property type="entry name" value="P4Hc"/>
    <property type="match status" value="1"/>
</dbReference>
<dbReference type="Pfam" id="PF13640">
    <property type="entry name" value="2OG-FeII_Oxy_3"/>
    <property type="match status" value="1"/>
</dbReference>
<dbReference type="GO" id="GO:0031418">
    <property type="term" value="F:L-ascorbic acid binding"/>
    <property type="evidence" value="ECO:0007669"/>
    <property type="project" value="UniProtKB-KW"/>
</dbReference>
<dbReference type="PANTHER" id="PTHR10869:SF244">
    <property type="entry name" value="PROLYL 4-HYDROXYLASE SUBUNIT ALPHA-2"/>
    <property type="match status" value="1"/>
</dbReference>
<dbReference type="GO" id="GO:0005506">
    <property type="term" value="F:iron ion binding"/>
    <property type="evidence" value="ECO:0007669"/>
    <property type="project" value="InterPro"/>
</dbReference>
<dbReference type="InterPro" id="IPR013547">
    <property type="entry name" value="P4H_N"/>
</dbReference>
<comment type="similarity">
    <text evidence="4">Belongs to the P4HA family.</text>
</comment>
<evidence type="ECO:0000256" key="7">
    <source>
        <dbReference type="ARBA" id="ARBA00022824"/>
    </source>
</evidence>
<dbReference type="KEGG" id="aten:116290110"/>
<name>A0A6P8H957_ACTTE</name>
<dbReference type="OrthoDB" id="420380at2759"/>
<evidence type="ECO:0000256" key="5">
    <source>
        <dbReference type="ARBA" id="ARBA00012269"/>
    </source>
</evidence>
<evidence type="ECO:0000256" key="1">
    <source>
        <dbReference type="ARBA" id="ARBA00001961"/>
    </source>
</evidence>
<evidence type="ECO:0000256" key="2">
    <source>
        <dbReference type="ARBA" id="ARBA00002035"/>
    </source>
</evidence>
<evidence type="ECO:0000313" key="15">
    <source>
        <dbReference type="RefSeq" id="XP_031552959.1"/>
    </source>
</evidence>
<dbReference type="Pfam" id="PF08336">
    <property type="entry name" value="P4Ha_N"/>
    <property type="match status" value="1"/>
</dbReference>
<dbReference type="Pfam" id="PF23558">
    <property type="entry name" value="TPR_P4H"/>
    <property type="match status" value="1"/>
</dbReference>
<comment type="cofactor">
    <cofactor evidence="1">
        <name>L-ascorbate</name>
        <dbReference type="ChEBI" id="CHEBI:38290"/>
    </cofactor>
</comment>
<keyword evidence="7" id="KW-0256">Endoplasmic reticulum</keyword>
<dbReference type="Gene3D" id="2.60.120.620">
    <property type="entry name" value="q2cbj1_9rhob like domain"/>
    <property type="match status" value="1"/>
</dbReference>
<gene>
    <name evidence="15" type="primary">LOC116290110</name>
</gene>
<dbReference type="EC" id="1.14.11.2" evidence="5"/>
<accession>A0A6P8H957</accession>
<dbReference type="InterPro" id="IPR005123">
    <property type="entry name" value="Oxoglu/Fe-dep_dioxygenase_dom"/>
</dbReference>
<dbReference type="InterPro" id="IPR011990">
    <property type="entry name" value="TPR-like_helical_dom_sf"/>
</dbReference>
<reference evidence="15" key="1">
    <citation type="submission" date="2025-08" db="UniProtKB">
        <authorList>
            <consortium name="RefSeq"/>
        </authorList>
    </citation>
    <scope>IDENTIFICATION</scope>
    <source>
        <tissue evidence="15">Tentacle</tissue>
    </source>
</reference>
<evidence type="ECO:0000256" key="4">
    <source>
        <dbReference type="ARBA" id="ARBA00006511"/>
    </source>
</evidence>
<dbReference type="InterPro" id="IPR044862">
    <property type="entry name" value="Pro_4_hyd_alph_FE2OG_OXY"/>
</dbReference>
<evidence type="ECO:0000256" key="12">
    <source>
        <dbReference type="ARBA" id="ARBA00023180"/>
    </source>
</evidence>
<keyword evidence="12" id="KW-0325">Glycoprotein</keyword>
<comment type="function">
    <text evidence="2">Catalyzes the post-translational formation of 4-hydroxyproline in -Xaa-Pro-Gly- sequences in collagens and other proteins.</text>
</comment>
<keyword evidence="14" id="KW-1185">Reference proteome</keyword>
<evidence type="ECO:0000256" key="8">
    <source>
        <dbReference type="ARBA" id="ARBA00022896"/>
    </source>
</evidence>
<dbReference type="FunFam" id="2.60.120.620:FF:000001">
    <property type="entry name" value="Prolyl 4-hydroxylase subunit alpha 2"/>
    <property type="match status" value="1"/>
</dbReference>
<dbReference type="PANTHER" id="PTHR10869">
    <property type="entry name" value="PROLYL 4-HYDROXYLASE ALPHA SUBUNIT"/>
    <property type="match status" value="1"/>
</dbReference>
<proteinExistence type="inferred from homology"/>
<keyword evidence="8" id="KW-0847">Vitamin C</keyword>
<dbReference type="Gene3D" id="6.10.140.1460">
    <property type="match status" value="1"/>
</dbReference>
<keyword evidence="11" id="KW-0408">Iron</keyword>
<dbReference type="GeneID" id="116290110"/>
<dbReference type="Gene3D" id="1.25.40.10">
    <property type="entry name" value="Tetratricopeptide repeat domain"/>
    <property type="match status" value="1"/>
</dbReference>
<dbReference type="AlphaFoldDB" id="A0A6P8H957"/>
<evidence type="ECO:0000313" key="14">
    <source>
        <dbReference type="Proteomes" id="UP000515163"/>
    </source>
</evidence>
<dbReference type="InParanoid" id="A0A6P8H957"/>
<evidence type="ECO:0000256" key="10">
    <source>
        <dbReference type="ARBA" id="ARBA00023002"/>
    </source>
</evidence>
<dbReference type="InterPro" id="IPR045054">
    <property type="entry name" value="P4HA-like"/>
</dbReference>
<dbReference type="PROSITE" id="PS51471">
    <property type="entry name" value="FE2OG_OXY"/>
    <property type="match status" value="1"/>
</dbReference>
<evidence type="ECO:0000256" key="3">
    <source>
        <dbReference type="ARBA" id="ARBA00004319"/>
    </source>
</evidence>
<organism evidence="14 15">
    <name type="scientific">Actinia tenebrosa</name>
    <name type="common">Australian red waratah sea anemone</name>
    <dbReference type="NCBI Taxonomy" id="6105"/>
    <lineage>
        <taxon>Eukaryota</taxon>
        <taxon>Metazoa</taxon>
        <taxon>Cnidaria</taxon>
        <taxon>Anthozoa</taxon>
        <taxon>Hexacorallia</taxon>
        <taxon>Actiniaria</taxon>
        <taxon>Actiniidae</taxon>
        <taxon>Actinia</taxon>
    </lineage>
</organism>
<keyword evidence="6" id="KW-0479">Metal-binding</keyword>